<evidence type="ECO:0000313" key="17">
    <source>
        <dbReference type="EMBL" id="KEK22268.1"/>
    </source>
</evidence>
<keyword evidence="18" id="KW-1185">Reference proteome</keyword>
<comment type="similarity">
    <text evidence="3">Belongs to the bacterial solute-binding protein 5 family.</text>
</comment>
<evidence type="ECO:0000256" key="12">
    <source>
        <dbReference type="ARBA" id="ARBA00063980"/>
    </source>
</evidence>
<evidence type="ECO:0000256" key="7">
    <source>
        <dbReference type="ARBA" id="ARBA00022856"/>
    </source>
</evidence>
<dbReference type="Gene3D" id="3.40.190.10">
    <property type="entry name" value="Periplasmic binding protein-like II"/>
    <property type="match status" value="1"/>
</dbReference>
<evidence type="ECO:0000256" key="10">
    <source>
        <dbReference type="ARBA" id="ARBA00023157"/>
    </source>
</evidence>
<feature type="domain" description="Solute-binding protein family 5" evidence="16">
    <location>
        <begin position="97"/>
        <end position="484"/>
    </location>
</feature>
<dbReference type="AlphaFoldDB" id="A0A073KIU7"/>
<evidence type="ECO:0000256" key="2">
    <source>
        <dbReference type="ARBA" id="ARBA00004418"/>
    </source>
</evidence>
<dbReference type="SUPFAM" id="SSF53850">
    <property type="entry name" value="Periplasmic binding protein-like II"/>
    <property type="match status" value="1"/>
</dbReference>
<evidence type="ECO:0000256" key="13">
    <source>
        <dbReference type="ARBA" id="ARBA00072558"/>
    </source>
</evidence>
<proteinExistence type="inferred from homology"/>
<evidence type="ECO:0000256" key="6">
    <source>
        <dbReference type="ARBA" id="ARBA00022764"/>
    </source>
</evidence>
<evidence type="ECO:0000256" key="8">
    <source>
        <dbReference type="ARBA" id="ARBA00022927"/>
    </source>
</evidence>
<evidence type="ECO:0000256" key="1">
    <source>
        <dbReference type="ARBA" id="ARBA00004193"/>
    </source>
</evidence>
<evidence type="ECO:0000256" key="9">
    <source>
        <dbReference type="ARBA" id="ARBA00023139"/>
    </source>
</evidence>
<keyword evidence="10" id="KW-1015">Disulfide bond</keyword>
<keyword evidence="4" id="KW-0813">Transport</keyword>
<accession>A0A073KIU7</accession>
<evidence type="ECO:0000256" key="11">
    <source>
        <dbReference type="ARBA" id="ARBA00023288"/>
    </source>
</evidence>
<dbReference type="GO" id="GO:0015833">
    <property type="term" value="P:peptide transport"/>
    <property type="evidence" value="ECO:0007669"/>
    <property type="project" value="UniProtKB-KW"/>
</dbReference>
<dbReference type="GO" id="GO:0030288">
    <property type="term" value="C:outer membrane-bounded periplasmic space"/>
    <property type="evidence" value="ECO:0007669"/>
    <property type="project" value="UniProtKB-ARBA"/>
</dbReference>
<dbReference type="FunFam" id="3.10.105.10:FF:000001">
    <property type="entry name" value="Oligopeptide ABC transporter, oligopeptide-binding protein"/>
    <property type="match status" value="1"/>
</dbReference>
<dbReference type="eggNOG" id="COG4166">
    <property type="taxonomic scope" value="Bacteria"/>
</dbReference>
<keyword evidence="11" id="KW-0449">Lipoprotein</keyword>
<dbReference type="RefSeq" id="WP_033677857.1">
    <property type="nucleotide sequence ID" value="NZ_JOTM01000036.1"/>
</dbReference>
<feature type="chain" id="PRO_5038653664" description="Periplasmic oligopeptide-binding protein OppA" evidence="15">
    <location>
        <begin position="24"/>
        <end position="570"/>
    </location>
</feature>
<dbReference type="PROSITE" id="PS51257">
    <property type="entry name" value="PROKAR_LIPOPROTEIN"/>
    <property type="match status" value="1"/>
</dbReference>
<dbReference type="EMBL" id="JOTM01000036">
    <property type="protein sequence ID" value="KEK22268.1"/>
    <property type="molecule type" value="Genomic_DNA"/>
</dbReference>
<dbReference type="GO" id="GO:0043190">
    <property type="term" value="C:ATP-binding cassette (ABC) transporter complex"/>
    <property type="evidence" value="ECO:0007669"/>
    <property type="project" value="InterPro"/>
</dbReference>
<evidence type="ECO:0000256" key="5">
    <source>
        <dbReference type="ARBA" id="ARBA00022729"/>
    </source>
</evidence>
<reference evidence="17 18" key="1">
    <citation type="submission" date="2014-06" db="EMBL/GenBank/DDBJ databases">
        <title>Draft genome sequence of Bacillus gaemokensis JCM 15801 (MCCC 1A00707).</title>
        <authorList>
            <person name="Lai Q."/>
            <person name="Liu Y."/>
            <person name="Shao Z."/>
        </authorList>
    </citation>
    <scope>NUCLEOTIDE SEQUENCE [LARGE SCALE GENOMIC DNA]</scope>
    <source>
        <strain evidence="17 18">JCM 15801</strain>
    </source>
</reference>
<protein>
    <recommendedName>
        <fullName evidence="13">Periplasmic oligopeptide-binding protein OppA</fullName>
    </recommendedName>
</protein>
<dbReference type="GO" id="GO:1904680">
    <property type="term" value="F:peptide transmembrane transporter activity"/>
    <property type="evidence" value="ECO:0007669"/>
    <property type="project" value="TreeGrafter"/>
</dbReference>
<dbReference type="InterPro" id="IPR039424">
    <property type="entry name" value="SBP_5"/>
</dbReference>
<dbReference type="Gene3D" id="3.90.76.10">
    <property type="entry name" value="Dipeptide-binding Protein, Domain 1"/>
    <property type="match status" value="1"/>
</dbReference>
<sequence>MKKMKKLTAVVAPVLAVSMALSACSGSGEDKKANTSPKNSSGEDSKADIKYAAKQVLNRTETNEIPTMDTSKNTDTLGSQILGNTMEGLYRLDKDNKPIPAVAESSTKSEDGKKYTFKLRKDAKWSNGDPVTAKDFVFAWQRLVDPKTAAEYAFIAYYVKNAEAINSGKAEVSTLGVKAVDDHTLEVELERATPYFLNLTAFVSYYPLNEKFVKEKGAKYGLESDTVVYNGPFVLTDWKHEQGWKLKKNDSYWDKKSVKLDEINYSVVKEVATRVNLYDSGQIDFALLSGEFVDKYKSKKDEFGTYLETSTFYLRLNQKRAGQDTPLKSKKLREAIALSIDKKALANVILNDGSKPVDFLVPKGLATGPDGKDFAETFKNGLKQDTKKAAAAWEEAKKELGKDQVTIELLNYDTGNAKKVGEYVKDQIEKNLKGVTVNIKLQPFKQKLKLESDQDYDFSYGGWNPDYADPMTYLDMFESTNSQNQMSYSDPKYDEMIKQGKTELMADSKKRWEELGKAEKQLLEKDVALIPLHQSGRSYVLQPNVKGIVKHNISPEYSFKWAYVTEKDSK</sequence>
<keyword evidence="7" id="KW-0571">Peptide transport</keyword>
<evidence type="ECO:0000259" key="16">
    <source>
        <dbReference type="Pfam" id="PF00496"/>
    </source>
</evidence>
<dbReference type="OrthoDB" id="9801912at2"/>
<dbReference type="Pfam" id="PF00496">
    <property type="entry name" value="SBP_bac_5"/>
    <property type="match status" value="1"/>
</dbReference>
<evidence type="ECO:0000256" key="3">
    <source>
        <dbReference type="ARBA" id="ARBA00005695"/>
    </source>
</evidence>
<feature type="signal peptide" evidence="15">
    <location>
        <begin position="1"/>
        <end position="23"/>
    </location>
</feature>
<dbReference type="Gene3D" id="3.10.105.10">
    <property type="entry name" value="Dipeptide-binding Protein, Domain 3"/>
    <property type="match status" value="1"/>
</dbReference>
<dbReference type="FunFam" id="3.90.76.10:FF:000001">
    <property type="entry name" value="Oligopeptide ABC transporter substrate-binding protein"/>
    <property type="match status" value="1"/>
</dbReference>
<comment type="subunit">
    <text evidence="12">The complex is composed of two ATP-binding proteins (OppD and OppF), two transmembrane proteins (OppB and OppC) and a solute-binding protein (OppA).</text>
</comment>
<dbReference type="PANTHER" id="PTHR30290">
    <property type="entry name" value="PERIPLASMIC BINDING COMPONENT OF ABC TRANSPORTER"/>
    <property type="match status" value="1"/>
</dbReference>
<dbReference type="PIRSF" id="PIRSF002741">
    <property type="entry name" value="MppA"/>
    <property type="match status" value="1"/>
</dbReference>
<dbReference type="InterPro" id="IPR000914">
    <property type="entry name" value="SBP_5_dom"/>
</dbReference>
<dbReference type="STRING" id="574375.AZF08_13585"/>
<dbReference type="InterPro" id="IPR030678">
    <property type="entry name" value="Peptide/Ni-bd"/>
</dbReference>
<comment type="caution">
    <text evidence="17">The sequence shown here is derived from an EMBL/GenBank/DDBJ whole genome shotgun (WGS) entry which is preliminary data.</text>
</comment>
<evidence type="ECO:0000256" key="14">
    <source>
        <dbReference type="SAM" id="MobiDB-lite"/>
    </source>
</evidence>
<dbReference type="GO" id="GO:0015031">
    <property type="term" value="P:protein transport"/>
    <property type="evidence" value="ECO:0007669"/>
    <property type="project" value="UniProtKB-KW"/>
</dbReference>
<dbReference type="CDD" id="cd08504">
    <property type="entry name" value="PBP2_OppA"/>
    <property type="match status" value="1"/>
</dbReference>
<keyword evidence="8" id="KW-0653">Protein transport</keyword>
<dbReference type="Proteomes" id="UP000027778">
    <property type="component" value="Unassembled WGS sequence"/>
</dbReference>
<feature type="region of interest" description="Disordered" evidence="14">
    <location>
        <begin position="23"/>
        <end position="48"/>
    </location>
</feature>
<dbReference type="FunFam" id="3.40.190.10:FF:000018">
    <property type="entry name" value="Oligopeptide ABC transporter, oligopeptide-binding protein"/>
    <property type="match status" value="1"/>
</dbReference>
<comment type="subcellular location">
    <subcellularLocation>
        <location evidence="1">Cell membrane</location>
        <topology evidence="1">Lipid-anchor</topology>
    </subcellularLocation>
    <subcellularLocation>
        <location evidence="2">Periplasm</location>
    </subcellularLocation>
</comment>
<gene>
    <name evidence="17" type="ORF">BAGA_20465</name>
</gene>
<dbReference type="PANTHER" id="PTHR30290:SF10">
    <property type="entry name" value="PERIPLASMIC OLIGOPEPTIDE-BINDING PROTEIN-RELATED"/>
    <property type="match status" value="1"/>
</dbReference>
<keyword evidence="5 15" id="KW-0732">Signal</keyword>
<evidence type="ECO:0000313" key="18">
    <source>
        <dbReference type="Proteomes" id="UP000027778"/>
    </source>
</evidence>
<evidence type="ECO:0000256" key="15">
    <source>
        <dbReference type="SAM" id="SignalP"/>
    </source>
</evidence>
<evidence type="ECO:0000256" key="4">
    <source>
        <dbReference type="ARBA" id="ARBA00022448"/>
    </source>
</evidence>
<keyword evidence="6" id="KW-0574">Periplasm</keyword>
<name>A0A073KIU7_9BACI</name>
<organism evidence="17 18">
    <name type="scientific">Bacillus gaemokensis</name>
    <dbReference type="NCBI Taxonomy" id="574375"/>
    <lineage>
        <taxon>Bacteria</taxon>
        <taxon>Bacillati</taxon>
        <taxon>Bacillota</taxon>
        <taxon>Bacilli</taxon>
        <taxon>Bacillales</taxon>
        <taxon>Bacillaceae</taxon>
        <taxon>Bacillus</taxon>
        <taxon>Bacillus cereus group</taxon>
    </lineage>
</organism>
<keyword evidence="9" id="KW-0564">Palmitate</keyword>